<dbReference type="GO" id="GO:0005634">
    <property type="term" value="C:nucleus"/>
    <property type="evidence" value="ECO:0007669"/>
    <property type="project" value="UniProtKB-SubCell"/>
</dbReference>
<keyword evidence="5 9" id="KW-0949">S-adenosyl-L-methionine</keyword>
<dbReference type="AlphaFoldDB" id="I3EJG4"/>
<evidence type="ECO:0000256" key="4">
    <source>
        <dbReference type="ARBA" id="ARBA00022679"/>
    </source>
</evidence>
<comment type="pathway">
    <text evidence="9">tRNA modification; N(7)-methylguanine-tRNA biosynthesis.</text>
</comment>
<feature type="active site" evidence="9">
    <location>
        <position position="122"/>
    </location>
</feature>
<dbReference type="NCBIfam" id="TIGR00091">
    <property type="entry name" value="tRNA (guanosine(46)-N7)-methyltransferase TrmB"/>
    <property type="match status" value="1"/>
</dbReference>
<dbReference type="EMBL" id="GL870876">
    <property type="protein sequence ID" value="EIJ89361.1"/>
    <property type="molecule type" value="Genomic_DNA"/>
</dbReference>
<dbReference type="FunCoup" id="I3EJG4">
    <property type="interactions" value="95"/>
</dbReference>
<keyword evidence="7 9" id="KW-0694">RNA-binding</keyword>
<evidence type="ECO:0000313" key="11">
    <source>
        <dbReference type="EMBL" id="EIJ89361.1"/>
    </source>
</evidence>
<dbReference type="OMA" id="LNVMKFG"/>
<comment type="function">
    <text evidence="9">Catalyzes the formation of N(7)-methylguanine at position 46 (m7G46) in tRNA.</text>
</comment>
<feature type="binding site" evidence="9">
    <location>
        <position position="119"/>
    </location>
    <ligand>
        <name>S-adenosyl-L-methionine</name>
        <dbReference type="ChEBI" id="CHEBI:59789"/>
    </ligand>
</feature>
<proteinExistence type="inferred from homology"/>
<dbReference type="HOGENOM" id="CLU_050910_3_0_1"/>
<dbReference type="PANTHER" id="PTHR23417">
    <property type="entry name" value="3-DEOXY-D-MANNO-OCTULOSONIC-ACID TRANSFERASE/TRNA GUANINE-N 7 - -METHYLTRANSFERASE"/>
    <property type="match status" value="1"/>
</dbReference>
<evidence type="ECO:0000256" key="2">
    <source>
        <dbReference type="ARBA" id="ARBA00022555"/>
    </source>
</evidence>
<evidence type="ECO:0000256" key="7">
    <source>
        <dbReference type="ARBA" id="ARBA00022884"/>
    </source>
</evidence>
<dbReference type="PANTHER" id="PTHR23417:SF16">
    <property type="entry name" value="TRNA (GUANINE-N(7)-)-METHYLTRANSFERASE"/>
    <property type="match status" value="1"/>
</dbReference>
<evidence type="ECO:0000256" key="8">
    <source>
        <dbReference type="ARBA" id="ARBA00023242"/>
    </source>
</evidence>
<dbReference type="OrthoDB" id="47276at2759"/>
<keyword evidence="3 9" id="KW-0489">Methyltransferase</keyword>
<reference evidence="11" key="1">
    <citation type="submission" date="2011-01" db="EMBL/GenBank/DDBJ databases">
        <title>The Genome Sequence of Nematocida parisii strain ERTm3.</title>
        <authorList>
            <consortium name="The Broad Institute Genome Sequencing Platform"/>
            <consortium name="The Broad Institute Genome Sequencing Center for Infectious Disease"/>
            <person name="Cuomo C."/>
            <person name="Troemel E."/>
            <person name="Young S.K."/>
            <person name="Zeng Q."/>
            <person name="Gargeya S."/>
            <person name="Fitzgerald M."/>
            <person name="Haas B."/>
            <person name="Abouelleil A."/>
            <person name="Alvarado L."/>
            <person name="Arachchi H.M."/>
            <person name="Berlin A."/>
            <person name="Chapman S.B."/>
            <person name="Gearin G."/>
            <person name="Goldberg J."/>
            <person name="Griggs A."/>
            <person name="Gujja S."/>
            <person name="Hansen M."/>
            <person name="Heiman D."/>
            <person name="Howarth C."/>
            <person name="Larimer J."/>
            <person name="Lui A."/>
            <person name="MacDonald P.J.P."/>
            <person name="McCowen C."/>
            <person name="Montmayeur A."/>
            <person name="Murphy C."/>
            <person name="Neiman D."/>
            <person name="Pearson M."/>
            <person name="Priest M."/>
            <person name="Roberts A."/>
            <person name="Saif S."/>
            <person name="Shea T."/>
            <person name="Sisk P."/>
            <person name="Stolte C."/>
            <person name="Sykes S."/>
            <person name="Wortman J."/>
            <person name="Nusbaum C."/>
            <person name="Birren B."/>
        </authorList>
    </citation>
    <scope>NUCLEOTIDE SEQUENCE</scope>
    <source>
        <strain evidence="11">ERTm3</strain>
    </source>
</reference>
<dbReference type="CDD" id="cd02440">
    <property type="entry name" value="AdoMet_MTases"/>
    <property type="match status" value="1"/>
</dbReference>
<name>I3EJG4_NEMP3</name>
<organism evidence="11 12">
    <name type="scientific">Nematocida parisii (strain ERTm3)</name>
    <name type="common">Nematode killer fungus</name>
    <dbReference type="NCBI Taxonomy" id="935791"/>
    <lineage>
        <taxon>Eukaryota</taxon>
        <taxon>Fungi</taxon>
        <taxon>Fungi incertae sedis</taxon>
        <taxon>Microsporidia</taxon>
        <taxon>Nematocida</taxon>
    </lineage>
</organism>
<dbReference type="EC" id="2.1.1.33" evidence="9"/>
<evidence type="ECO:0000256" key="6">
    <source>
        <dbReference type="ARBA" id="ARBA00022694"/>
    </source>
</evidence>
<evidence type="ECO:0000256" key="3">
    <source>
        <dbReference type="ARBA" id="ARBA00022603"/>
    </source>
</evidence>
<dbReference type="GO" id="GO:0008176">
    <property type="term" value="F:tRNA (guanine(46)-N7)-methyltransferase activity"/>
    <property type="evidence" value="ECO:0007669"/>
    <property type="project" value="UniProtKB-UniRule"/>
</dbReference>
<dbReference type="STRING" id="935791.I3EJG4"/>
<keyword evidence="6 9" id="KW-0819">tRNA processing</keyword>
<dbReference type="PROSITE" id="PS51625">
    <property type="entry name" value="SAM_MT_TRMB"/>
    <property type="match status" value="1"/>
</dbReference>
<protein>
    <recommendedName>
        <fullName evidence="9">tRNA (guanine-N(7)-)-methyltransferase</fullName>
        <ecNumber evidence="9">2.1.1.33</ecNumber>
    </recommendedName>
    <alternativeName>
        <fullName evidence="9">Transfer RNA methyltransferase 8</fullName>
    </alternativeName>
    <alternativeName>
        <fullName evidence="9">tRNA (guanine(46)-N(7))-methyltransferase</fullName>
    </alternativeName>
    <alternativeName>
        <fullName evidence="9">tRNA(m7G46)-methyltransferase</fullName>
    </alternativeName>
</protein>
<evidence type="ECO:0000313" key="12">
    <source>
        <dbReference type="Proteomes" id="UP000002872"/>
    </source>
</evidence>
<evidence type="ECO:0000256" key="5">
    <source>
        <dbReference type="ARBA" id="ARBA00022691"/>
    </source>
</evidence>
<dbReference type="InterPro" id="IPR025763">
    <property type="entry name" value="Trm8_euk"/>
</dbReference>
<evidence type="ECO:0000256" key="10">
    <source>
        <dbReference type="SAM" id="MobiDB-lite"/>
    </source>
</evidence>
<feature type="binding site" evidence="9">
    <location>
        <begin position="67"/>
        <end position="68"/>
    </location>
    <ligand>
        <name>S-adenosyl-L-methionine</name>
        <dbReference type="ChEBI" id="CHEBI:59789"/>
    </ligand>
</feature>
<dbReference type="SUPFAM" id="SSF53335">
    <property type="entry name" value="S-adenosyl-L-methionine-dependent methyltransferases"/>
    <property type="match status" value="1"/>
</dbReference>
<feature type="binding site" evidence="9">
    <location>
        <begin position="197"/>
        <end position="199"/>
    </location>
    <ligand>
        <name>S-adenosyl-L-methionine</name>
        <dbReference type="ChEBI" id="CHEBI:59789"/>
    </ligand>
</feature>
<feature type="compositionally biased region" description="Basic residues" evidence="10">
    <location>
        <begin position="1"/>
        <end position="15"/>
    </location>
</feature>
<feature type="region of interest" description="Disordered" evidence="10">
    <location>
        <begin position="1"/>
        <end position="23"/>
    </location>
</feature>
<dbReference type="VEuPathDB" id="MicrosporidiaDB:NEQG_00131"/>
<evidence type="ECO:0000256" key="1">
    <source>
        <dbReference type="ARBA" id="ARBA00000142"/>
    </source>
</evidence>
<accession>I3EJG4</accession>
<keyword evidence="12" id="KW-1185">Reference proteome</keyword>
<dbReference type="UniPathway" id="UPA00989"/>
<gene>
    <name evidence="9" type="primary">TRM8</name>
    <name evidence="11" type="ORF">NEQG_00131</name>
</gene>
<dbReference type="InterPro" id="IPR029063">
    <property type="entry name" value="SAM-dependent_MTases_sf"/>
</dbReference>
<feature type="binding site" evidence="9">
    <location>
        <position position="44"/>
    </location>
    <ligand>
        <name>S-adenosyl-L-methionine</name>
        <dbReference type="ChEBI" id="CHEBI:59789"/>
    </ligand>
</feature>
<comment type="catalytic activity">
    <reaction evidence="1 9">
        <text>guanosine(46) in tRNA + S-adenosyl-L-methionine = N(7)-methylguanosine(46) in tRNA + S-adenosyl-L-homocysteine</text>
        <dbReference type="Rhea" id="RHEA:42708"/>
        <dbReference type="Rhea" id="RHEA-COMP:10188"/>
        <dbReference type="Rhea" id="RHEA-COMP:10189"/>
        <dbReference type="ChEBI" id="CHEBI:57856"/>
        <dbReference type="ChEBI" id="CHEBI:59789"/>
        <dbReference type="ChEBI" id="CHEBI:74269"/>
        <dbReference type="ChEBI" id="CHEBI:74480"/>
        <dbReference type="EC" id="2.1.1.33"/>
    </reaction>
</comment>
<sequence length="219" mass="25797">MNLIKPQKRNHRQRAHSNPFSDHNISYPMNPSFFNKKVDMVDIGCGYGGLLFKLSELFPTASILGMEIREKLVDYVDLKIKYEQETENKAKNVSVVRANSMKFLTNYLEKESIQKMFILFPDPHFKKKKHKARIISKCMLDIYQYVIQPNGHLYISTDVEDLFNYMTVCLEDHPLFTRLPEEEAVKDPLYKIIIETTEESKKADMKHSNKFRAIFRRIP</sequence>
<keyword evidence="2 9" id="KW-0820">tRNA-binding</keyword>
<feature type="binding site" evidence="9">
    <location>
        <begin position="99"/>
        <end position="100"/>
    </location>
    <ligand>
        <name>S-adenosyl-L-methionine</name>
        <dbReference type="ChEBI" id="CHEBI:59789"/>
    </ligand>
</feature>
<dbReference type="GO" id="GO:0043527">
    <property type="term" value="C:tRNA methyltransferase complex"/>
    <property type="evidence" value="ECO:0007669"/>
    <property type="project" value="TreeGrafter"/>
</dbReference>
<keyword evidence="8 9" id="KW-0539">Nucleus</keyword>
<comment type="similarity">
    <text evidence="9">Belongs to the class I-like SAM-binding methyltransferase superfamily. TrmB family.</text>
</comment>
<dbReference type="Pfam" id="PF02390">
    <property type="entry name" value="Methyltransf_4"/>
    <property type="match status" value="1"/>
</dbReference>
<keyword evidence="4 9" id="KW-0808">Transferase</keyword>
<evidence type="ECO:0000256" key="9">
    <source>
        <dbReference type="HAMAP-Rule" id="MF_03055"/>
    </source>
</evidence>
<dbReference type="Gene3D" id="3.40.50.150">
    <property type="entry name" value="Vaccinia Virus protein VP39"/>
    <property type="match status" value="1"/>
</dbReference>
<comment type="subcellular location">
    <subcellularLocation>
        <location evidence="9">Nucleus</location>
    </subcellularLocation>
</comment>
<dbReference type="Proteomes" id="UP000002872">
    <property type="component" value="Unassembled WGS sequence"/>
</dbReference>
<dbReference type="HAMAP" id="MF_03055">
    <property type="entry name" value="tRNA_methyltr_TrmB_euk"/>
    <property type="match status" value="1"/>
</dbReference>
<comment type="subunit">
    <text evidence="9">Forms a complex with TRM82.</text>
</comment>
<dbReference type="InParanoid" id="I3EJG4"/>
<dbReference type="InterPro" id="IPR003358">
    <property type="entry name" value="tRNA_(Gua-N-7)_MeTrfase_Trmb"/>
</dbReference>
<dbReference type="GO" id="GO:0000049">
    <property type="term" value="F:tRNA binding"/>
    <property type="evidence" value="ECO:0007669"/>
    <property type="project" value="UniProtKB-UniRule"/>
</dbReference>